<dbReference type="PANTHER" id="PTHR11717:SF31">
    <property type="entry name" value="LOW MOLECULAR WEIGHT PROTEIN-TYROSINE-PHOSPHATASE ETP-RELATED"/>
    <property type="match status" value="1"/>
</dbReference>
<comment type="similarity">
    <text evidence="1">Belongs to the low molecular weight phosphotyrosine protein phosphatase family.</text>
</comment>
<evidence type="ECO:0000313" key="6">
    <source>
        <dbReference type="Proteomes" id="UP001589747"/>
    </source>
</evidence>
<dbReference type="Proteomes" id="UP001589747">
    <property type="component" value="Unassembled WGS sequence"/>
</dbReference>
<dbReference type="InterPro" id="IPR050438">
    <property type="entry name" value="LMW_PTPase"/>
</dbReference>
<dbReference type="Pfam" id="PF01451">
    <property type="entry name" value="LMWPc"/>
    <property type="match status" value="1"/>
</dbReference>
<dbReference type="Gene3D" id="3.40.50.2300">
    <property type="match status" value="1"/>
</dbReference>
<evidence type="ECO:0000256" key="1">
    <source>
        <dbReference type="ARBA" id="ARBA00011063"/>
    </source>
</evidence>
<sequence>MKRILFVCTGNTCRSPMAEAMLREQARLRSLPIEVRSAGVSTVDGLPVSEHARAVLRSRNIPDDGSSTAIGGDSVEWADLVLTMTTGHKRHLLQRFPNVVDKTFTLKEYTQTDDSVVADIAELEALYTEWHMKQALGGQLSPEERSRLLELERRIPGFDIADPFGGSLEMYRICADEIAQSMDKLIAKLYGESPKAD</sequence>
<keyword evidence="3" id="KW-0904">Protein phosphatase</keyword>
<evidence type="ECO:0000256" key="3">
    <source>
        <dbReference type="ARBA" id="ARBA00022912"/>
    </source>
</evidence>
<gene>
    <name evidence="5" type="ORF">ACFFSY_13435</name>
</gene>
<organism evidence="5 6">
    <name type="scientific">Paenibacillus aurantiacus</name>
    <dbReference type="NCBI Taxonomy" id="1936118"/>
    <lineage>
        <taxon>Bacteria</taxon>
        <taxon>Bacillati</taxon>
        <taxon>Bacillota</taxon>
        <taxon>Bacilli</taxon>
        <taxon>Bacillales</taxon>
        <taxon>Paenibacillaceae</taxon>
        <taxon>Paenibacillus</taxon>
    </lineage>
</organism>
<dbReference type="EMBL" id="JBHMDO010000022">
    <property type="protein sequence ID" value="MFB9326924.1"/>
    <property type="molecule type" value="Genomic_DNA"/>
</dbReference>
<protein>
    <submittedName>
        <fullName evidence="5">Low molecular weight protein arginine phosphatase</fullName>
    </submittedName>
</protein>
<accession>A0ABV5KNX4</accession>
<dbReference type="CDD" id="cd16344">
    <property type="entry name" value="LMWPAP"/>
    <property type="match status" value="1"/>
</dbReference>
<comment type="caution">
    <text evidence="5">The sequence shown here is derived from an EMBL/GenBank/DDBJ whole genome shotgun (WGS) entry which is preliminary data.</text>
</comment>
<dbReference type="InterPro" id="IPR023485">
    <property type="entry name" value="Ptyr_pPase"/>
</dbReference>
<dbReference type="PRINTS" id="PR00719">
    <property type="entry name" value="LMWPTPASE"/>
</dbReference>
<reference evidence="5 6" key="1">
    <citation type="submission" date="2024-09" db="EMBL/GenBank/DDBJ databases">
        <authorList>
            <person name="Sun Q."/>
            <person name="Mori K."/>
        </authorList>
    </citation>
    <scope>NUCLEOTIDE SEQUENCE [LARGE SCALE GENOMIC DNA]</scope>
    <source>
        <strain evidence="5 6">TISTR 2452</strain>
    </source>
</reference>
<dbReference type="RefSeq" id="WP_377494961.1">
    <property type="nucleotide sequence ID" value="NZ_JBHMDO010000022.1"/>
</dbReference>
<evidence type="ECO:0000259" key="4">
    <source>
        <dbReference type="SMART" id="SM00226"/>
    </source>
</evidence>
<keyword evidence="2" id="KW-0378">Hydrolase</keyword>
<proteinExistence type="inferred from homology"/>
<dbReference type="InterPro" id="IPR017867">
    <property type="entry name" value="Tyr_phospatase_low_mol_wt"/>
</dbReference>
<name>A0ABV5KNX4_9BACL</name>
<keyword evidence="6" id="KW-1185">Reference proteome</keyword>
<evidence type="ECO:0000313" key="5">
    <source>
        <dbReference type="EMBL" id="MFB9326924.1"/>
    </source>
</evidence>
<dbReference type="PANTHER" id="PTHR11717">
    <property type="entry name" value="LOW MOLECULAR WEIGHT PROTEIN TYROSINE PHOSPHATASE"/>
    <property type="match status" value="1"/>
</dbReference>
<evidence type="ECO:0000256" key="2">
    <source>
        <dbReference type="ARBA" id="ARBA00022801"/>
    </source>
</evidence>
<dbReference type="SMART" id="SM00226">
    <property type="entry name" value="LMWPc"/>
    <property type="match status" value="1"/>
</dbReference>
<dbReference type="InterPro" id="IPR036196">
    <property type="entry name" value="Ptyr_pPase_sf"/>
</dbReference>
<feature type="domain" description="Phosphotyrosine protein phosphatase I" evidence="4">
    <location>
        <begin position="2"/>
        <end position="188"/>
    </location>
</feature>
<dbReference type="SUPFAM" id="SSF52788">
    <property type="entry name" value="Phosphotyrosine protein phosphatases I"/>
    <property type="match status" value="1"/>
</dbReference>